<comment type="catalytic activity">
    <reaction evidence="8">
        <text>D-glyceraldehyde 3-phosphate = dihydroxyacetone phosphate</text>
        <dbReference type="Rhea" id="RHEA:18585"/>
        <dbReference type="ChEBI" id="CHEBI:57642"/>
        <dbReference type="ChEBI" id="CHEBI:59776"/>
        <dbReference type="EC" id="5.3.1.1"/>
    </reaction>
</comment>
<reference evidence="9" key="1">
    <citation type="journal article" date="2018" name="Genome Biol. Evol.">
        <title>Nephromyces encodes a urate metabolism pathway and predicted peroxisomes, demonstrating these are not ancient losses of apicomplexans.</title>
        <authorList>
            <person name="Paight C."/>
            <person name="Slamovits C.H."/>
            <person name="Saffo M.B."/>
            <person name="Lane C.E."/>
        </authorList>
    </citation>
    <scope>NUCLEOTIDE SEQUENCE</scope>
    <source>
        <strain evidence="9">Neph438</strain>
    </source>
</reference>
<keyword evidence="5 8" id="KW-0312">Gluconeogenesis</keyword>
<evidence type="ECO:0000256" key="8">
    <source>
        <dbReference type="RuleBase" id="RU363013"/>
    </source>
</evidence>
<dbReference type="UniPathway" id="UPA00138"/>
<dbReference type="NCBIfam" id="TIGR00419">
    <property type="entry name" value="tim"/>
    <property type="match status" value="1"/>
</dbReference>
<dbReference type="GO" id="GO:0006094">
    <property type="term" value="P:gluconeogenesis"/>
    <property type="evidence" value="ECO:0007669"/>
    <property type="project" value="UniProtKB-UniPathway"/>
</dbReference>
<keyword evidence="7 8" id="KW-0413">Isomerase</keyword>
<dbReference type="InterPro" id="IPR013785">
    <property type="entry name" value="Aldolase_TIM"/>
</dbReference>
<sequence>MANIGNSRKPWVGGNWKCNGSISSNADIVQNLNKTVIHNSDVAVFPTFLHIDKVANSCNKNWSVGAQNCSVTDNGAFTGEVSTKMLKEMGIQYVLCGHSERRQLFSENSELVASKVEKVLSSDMKAVVCIGETLDQRNAGMTMKVCEEQIKAVMDKVSSFENVVIAYEPIWAIGTGVVASPETAEEVHKAVRKYFALNTSEMVANSIRIVYGGSVNAANSESLISQPNIDGFLVGGASLKPEFATIINNVEKFCQSHK</sequence>
<dbReference type="InterPro" id="IPR020861">
    <property type="entry name" value="Triosephosphate_isomerase_AS"/>
</dbReference>
<dbReference type="CDD" id="cd00311">
    <property type="entry name" value="TIM"/>
    <property type="match status" value="1"/>
</dbReference>
<keyword evidence="6 8" id="KW-0324">Glycolysis</keyword>
<dbReference type="PROSITE" id="PS51440">
    <property type="entry name" value="TIM_2"/>
    <property type="match status" value="1"/>
</dbReference>
<dbReference type="GO" id="GO:0005829">
    <property type="term" value="C:cytosol"/>
    <property type="evidence" value="ECO:0007669"/>
    <property type="project" value="TreeGrafter"/>
</dbReference>
<comment type="subunit">
    <text evidence="4">Homodimer.</text>
</comment>
<dbReference type="Gene3D" id="3.20.20.70">
    <property type="entry name" value="Aldolase class I"/>
    <property type="match status" value="1"/>
</dbReference>
<dbReference type="UniPathway" id="UPA00109">
    <property type="reaction ID" value="UER00189"/>
</dbReference>
<dbReference type="HAMAP" id="MF_00147_B">
    <property type="entry name" value="TIM_B"/>
    <property type="match status" value="1"/>
</dbReference>
<dbReference type="GO" id="GO:0006096">
    <property type="term" value="P:glycolytic process"/>
    <property type="evidence" value="ECO:0007669"/>
    <property type="project" value="UniProtKB-UniPathway"/>
</dbReference>
<protein>
    <recommendedName>
        <fullName evidence="8">Triosephosphate isomerase</fullName>
        <ecNumber evidence="8">5.3.1.1</ecNumber>
    </recommendedName>
</protein>
<evidence type="ECO:0000256" key="2">
    <source>
        <dbReference type="ARBA" id="ARBA00004742"/>
    </source>
</evidence>
<dbReference type="AlphaFoldDB" id="A0A3Q8UBK4"/>
<dbReference type="GO" id="GO:0004807">
    <property type="term" value="F:triose-phosphate isomerase activity"/>
    <property type="evidence" value="ECO:0007669"/>
    <property type="project" value="UniProtKB-EC"/>
</dbReference>
<dbReference type="InterPro" id="IPR035990">
    <property type="entry name" value="TIM_sf"/>
</dbReference>
<dbReference type="Pfam" id="PF00121">
    <property type="entry name" value="TIM"/>
    <property type="match status" value="1"/>
</dbReference>
<comment type="similarity">
    <text evidence="3 8">Belongs to the triosephosphate isomerase family.</text>
</comment>
<evidence type="ECO:0000256" key="5">
    <source>
        <dbReference type="ARBA" id="ARBA00022432"/>
    </source>
</evidence>
<accession>A0A3Q8UBK4</accession>
<dbReference type="InterPro" id="IPR022896">
    <property type="entry name" value="TrioseP_Isoase_bac/euk"/>
</dbReference>
<evidence type="ECO:0000313" key="9">
    <source>
        <dbReference type="EMBL" id="AZL94313.1"/>
    </source>
</evidence>
<evidence type="ECO:0000256" key="4">
    <source>
        <dbReference type="ARBA" id="ARBA00011738"/>
    </source>
</evidence>
<dbReference type="EMBL" id="MK266207">
    <property type="protein sequence ID" value="AZL94313.1"/>
    <property type="molecule type" value="mRNA"/>
</dbReference>
<comment type="pathway">
    <text evidence="1 8">Carbohydrate degradation; glycolysis; D-glyceraldehyde 3-phosphate from glycerone phosphate: step 1/1.</text>
</comment>
<dbReference type="EC" id="5.3.1.1" evidence="8"/>
<dbReference type="SUPFAM" id="SSF51351">
    <property type="entry name" value="Triosephosphate isomerase (TIM)"/>
    <property type="match status" value="1"/>
</dbReference>
<dbReference type="PROSITE" id="PS00171">
    <property type="entry name" value="TIM_1"/>
    <property type="match status" value="1"/>
</dbReference>
<dbReference type="GO" id="GO:0019563">
    <property type="term" value="P:glycerol catabolic process"/>
    <property type="evidence" value="ECO:0007669"/>
    <property type="project" value="TreeGrafter"/>
</dbReference>
<dbReference type="PANTHER" id="PTHR21139:SF2">
    <property type="entry name" value="TRIOSEPHOSPHATE ISOMERASE"/>
    <property type="match status" value="1"/>
</dbReference>
<dbReference type="FunFam" id="3.20.20.70:FF:000020">
    <property type="entry name" value="Triosephosphate isomerase"/>
    <property type="match status" value="1"/>
</dbReference>
<evidence type="ECO:0000256" key="7">
    <source>
        <dbReference type="ARBA" id="ARBA00023235"/>
    </source>
</evidence>
<proteinExistence type="evidence at transcript level"/>
<name>A0A3Q8UBK4_9APIC</name>
<dbReference type="InterPro" id="IPR000652">
    <property type="entry name" value="Triosephosphate_isomerase"/>
</dbReference>
<dbReference type="PANTHER" id="PTHR21139">
    <property type="entry name" value="TRIOSEPHOSPHATE ISOMERASE"/>
    <property type="match status" value="1"/>
</dbReference>
<comment type="pathway">
    <text evidence="2 8">Carbohydrate biosynthesis; gluconeogenesis.</text>
</comment>
<evidence type="ECO:0000256" key="3">
    <source>
        <dbReference type="ARBA" id="ARBA00007422"/>
    </source>
</evidence>
<evidence type="ECO:0000256" key="1">
    <source>
        <dbReference type="ARBA" id="ARBA00004680"/>
    </source>
</evidence>
<organism evidence="9">
    <name type="scientific">Nephromyces sp. MMRI</name>
    <dbReference type="NCBI Taxonomy" id="2496275"/>
    <lineage>
        <taxon>Eukaryota</taxon>
        <taxon>Sar</taxon>
        <taxon>Alveolata</taxon>
        <taxon>Apicomplexa</taxon>
        <taxon>Aconoidasida</taxon>
        <taxon>Nephromycida</taxon>
        <taxon>Nephromyces</taxon>
    </lineage>
</organism>
<evidence type="ECO:0000256" key="6">
    <source>
        <dbReference type="ARBA" id="ARBA00023152"/>
    </source>
</evidence>
<dbReference type="GO" id="GO:0046166">
    <property type="term" value="P:glyceraldehyde-3-phosphate biosynthetic process"/>
    <property type="evidence" value="ECO:0007669"/>
    <property type="project" value="TreeGrafter"/>
</dbReference>